<organism evidence="5 6">
    <name type="scientific">Athelia psychrophila</name>
    <dbReference type="NCBI Taxonomy" id="1759441"/>
    <lineage>
        <taxon>Eukaryota</taxon>
        <taxon>Fungi</taxon>
        <taxon>Dikarya</taxon>
        <taxon>Basidiomycota</taxon>
        <taxon>Agaricomycotina</taxon>
        <taxon>Agaricomycetes</taxon>
        <taxon>Agaricomycetidae</taxon>
        <taxon>Atheliales</taxon>
        <taxon>Atheliaceae</taxon>
        <taxon>Athelia</taxon>
    </lineage>
</organism>
<evidence type="ECO:0000256" key="3">
    <source>
        <dbReference type="ARBA" id="ARBA00023157"/>
    </source>
</evidence>
<accession>A0A166FLK9</accession>
<keyword evidence="3" id="KW-1015">Disulfide bond</keyword>
<protein>
    <submittedName>
        <fullName evidence="5">Uncharacterized protein</fullName>
    </submittedName>
</protein>
<keyword evidence="6" id="KW-1185">Reference proteome</keyword>
<evidence type="ECO:0000256" key="1">
    <source>
        <dbReference type="ARBA" id="ARBA00004613"/>
    </source>
</evidence>
<feature type="signal peptide" evidence="4">
    <location>
        <begin position="1"/>
        <end position="19"/>
    </location>
</feature>
<reference evidence="5 6" key="1">
    <citation type="journal article" date="2016" name="Mol. Biol. Evol.">
        <title>Comparative Genomics of Early-Diverging Mushroom-Forming Fungi Provides Insights into the Origins of Lignocellulose Decay Capabilities.</title>
        <authorList>
            <person name="Nagy L.G."/>
            <person name="Riley R."/>
            <person name="Tritt A."/>
            <person name="Adam C."/>
            <person name="Daum C."/>
            <person name="Floudas D."/>
            <person name="Sun H."/>
            <person name="Yadav J.S."/>
            <person name="Pangilinan J."/>
            <person name="Larsson K.H."/>
            <person name="Matsuura K."/>
            <person name="Barry K."/>
            <person name="Labutti K."/>
            <person name="Kuo R."/>
            <person name="Ohm R.A."/>
            <person name="Bhattacharya S.S."/>
            <person name="Shirouzu T."/>
            <person name="Yoshinaga Y."/>
            <person name="Martin F.M."/>
            <person name="Grigoriev I.V."/>
            <person name="Hibbett D.S."/>
        </authorList>
    </citation>
    <scope>NUCLEOTIDE SEQUENCE [LARGE SCALE GENOMIC DNA]</scope>
    <source>
        <strain evidence="5 6">CBS 109695</strain>
    </source>
</reference>
<evidence type="ECO:0000313" key="6">
    <source>
        <dbReference type="Proteomes" id="UP000076532"/>
    </source>
</evidence>
<dbReference type="AlphaFoldDB" id="A0A166FLK9"/>
<dbReference type="GO" id="GO:0008200">
    <property type="term" value="F:ion channel inhibitor activity"/>
    <property type="evidence" value="ECO:0007669"/>
    <property type="project" value="InterPro"/>
</dbReference>
<feature type="chain" id="PRO_5007873441" evidence="4">
    <location>
        <begin position="20"/>
        <end position="59"/>
    </location>
</feature>
<keyword evidence="2" id="KW-0964">Secreted</keyword>
<dbReference type="OrthoDB" id="4580521at2759"/>
<evidence type="ECO:0000256" key="2">
    <source>
        <dbReference type="ARBA" id="ARBA00022525"/>
    </source>
</evidence>
<comment type="subcellular location">
    <subcellularLocation>
        <location evidence="1">Secreted</location>
    </subcellularLocation>
</comment>
<dbReference type="InterPro" id="IPR011696">
    <property type="entry name" value="Huwentoxin-1"/>
</dbReference>
<dbReference type="GO" id="GO:0005576">
    <property type="term" value="C:extracellular region"/>
    <property type="evidence" value="ECO:0007669"/>
    <property type="project" value="UniProtKB-SubCell"/>
</dbReference>
<keyword evidence="4" id="KW-0732">Signal</keyword>
<dbReference type="EMBL" id="KV417588">
    <property type="protein sequence ID" value="KZP16939.1"/>
    <property type="molecule type" value="Genomic_DNA"/>
</dbReference>
<name>A0A166FLK9_9AGAM</name>
<proteinExistence type="predicted"/>
<evidence type="ECO:0000313" key="5">
    <source>
        <dbReference type="EMBL" id="KZP16939.1"/>
    </source>
</evidence>
<evidence type="ECO:0000256" key="4">
    <source>
        <dbReference type="SAM" id="SignalP"/>
    </source>
</evidence>
<gene>
    <name evidence="5" type="ORF">FIBSPDRAFT_957642</name>
</gene>
<sequence length="59" mass="5941">MQFFSTIAVAFACLAMASANPLEKRCAGNLSGCGTNSDCCAGLQCTGILFGKSVCQTGA</sequence>
<dbReference type="Pfam" id="PF07740">
    <property type="entry name" value="Toxin_12"/>
    <property type="match status" value="1"/>
</dbReference>
<dbReference type="Proteomes" id="UP000076532">
    <property type="component" value="Unassembled WGS sequence"/>
</dbReference>